<dbReference type="PANTHER" id="PTHR20275">
    <property type="entry name" value="NAD KINASE"/>
    <property type="match status" value="1"/>
</dbReference>
<dbReference type="Pfam" id="PF20143">
    <property type="entry name" value="NAD_kinase_C"/>
    <property type="match status" value="1"/>
</dbReference>
<gene>
    <name evidence="9" type="ORF">J8A68_004652</name>
</gene>
<evidence type="ECO:0000313" key="10">
    <source>
        <dbReference type="Proteomes" id="UP000694255"/>
    </source>
</evidence>
<feature type="compositionally biased region" description="Low complexity" evidence="8">
    <location>
        <begin position="111"/>
        <end position="124"/>
    </location>
</feature>
<evidence type="ECO:0000256" key="6">
    <source>
        <dbReference type="ARBA" id="ARBA00022857"/>
    </source>
</evidence>
<evidence type="ECO:0000256" key="3">
    <source>
        <dbReference type="ARBA" id="ARBA00022741"/>
    </source>
</evidence>
<keyword evidence="3" id="KW-0547">Nucleotide-binding</keyword>
<feature type="compositionally biased region" description="Low complexity" evidence="8">
    <location>
        <begin position="195"/>
        <end position="207"/>
    </location>
</feature>
<keyword evidence="7" id="KW-0520">NAD</keyword>
<dbReference type="GO" id="GO:0006741">
    <property type="term" value="P:NADP+ biosynthetic process"/>
    <property type="evidence" value="ECO:0007669"/>
    <property type="project" value="InterPro"/>
</dbReference>
<feature type="compositionally biased region" description="Low complexity" evidence="8">
    <location>
        <begin position="161"/>
        <end position="181"/>
    </location>
</feature>
<sequence>MSAFISVSPRSTTTTTTTSIHNNNYNRSLANNRKIYNYRFARNHTSTDCKNIPEDCIMSQDPQQHPFPDTDKEPRQVAPIHSQLTAQINRSSALNNTKPKSHLNIEDRSSSTESTTSTSSESSSNGSQILMKPIHQAISTNSQTAPHPILQPSPYHLASLNTNHHNNHYHNNNNNNTTPTTSSYRRKHSIKKFSTARTSTSSSMSSSPNFLDREEPKIHSKLYCEEVNPLKQFTSPTSSKNPAKEALCKLSSDDLRSVRSHTELAETANGVRMLAKNLLKATIQLDVKAIMIVTKARDNSLIYLTREIVEWLLSKNRDITVYVDAKLQNSKRFNTPDIINKFPKASTFLNFWTKKLALRSPEIFDLVVTLGGDGTVLYVSNLFQRVVPPVISFALGSLGFLTNFQFDEFRERMTHCIEAGVKANLRMRFTCRVHDASGKLICEQQVLNELVVDRGPSPYVTNLELFGDGSLLTVAQADGLIIATPTGSTAYSLSAGGSLVHPGVSAISVTPICPHTLSFRPILLPDGMFLKVKVPDTSRSTAWASFDGKVRTELHKGYYVTIQASPFPFPTVTSSKTEYIDSVSRNLHWNVREAQKPFSSYLTPENQKMLRQSSNTLPELDNLHIEEKYDINYSEDENEDDNDDDQEVTPGVNQNENTTSNSTSEEEGDVEYYIPPGDGISTPMNMSYNSVDDRCCYAHPHARIHLNGQRY</sequence>
<dbReference type="Pfam" id="PF01513">
    <property type="entry name" value="NAD_kinase"/>
    <property type="match status" value="1"/>
</dbReference>
<organism evidence="9 10">
    <name type="scientific">[Candida] subhashii</name>
    <dbReference type="NCBI Taxonomy" id="561895"/>
    <lineage>
        <taxon>Eukaryota</taxon>
        <taxon>Fungi</taxon>
        <taxon>Dikarya</taxon>
        <taxon>Ascomycota</taxon>
        <taxon>Saccharomycotina</taxon>
        <taxon>Pichiomycetes</taxon>
        <taxon>Debaryomycetaceae</taxon>
        <taxon>Spathaspora</taxon>
    </lineage>
</organism>
<keyword evidence="2" id="KW-0808">Transferase</keyword>
<accession>A0A8J5QIL3</accession>
<dbReference type="GeneID" id="73471452"/>
<keyword evidence="5" id="KW-0067">ATP-binding</keyword>
<dbReference type="EMBL" id="JAGSYN010000195">
    <property type="protein sequence ID" value="KAG7661826.1"/>
    <property type="molecule type" value="Genomic_DNA"/>
</dbReference>
<keyword evidence="10" id="KW-1185">Reference proteome</keyword>
<evidence type="ECO:0000313" key="9">
    <source>
        <dbReference type="EMBL" id="KAG7661826.1"/>
    </source>
</evidence>
<keyword evidence="6" id="KW-0521">NADP</keyword>
<feature type="region of interest" description="Disordered" evidence="8">
    <location>
        <begin position="1"/>
        <end position="20"/>
    </location>
</feature>
<dbReference type="HAMAP" id="MF_00361">
    <property type="entry name" value="NAD_kinase"/>
    <property type="match status" value="1"/>
</dbReference>
<comment type="similarity">
    <text evidence="1">Belongs to the NAD kinase family.</text>
</comment>
<dbReference type="InterPro" id="IPR002504">
    <property type="entry name" value="NADK"/>
</dbReference>
<reference evidence="9 10" key="1">
    <citation type="journal article" date="2021" name="DNA Res.">
        <title>Genome analysis of Candida subhashii reveals its hybrid nature and dual mitochondrial genome conformations.</title>
        <authorList>
            <person name="Mixao V."/>
            <person name="Hegedusova E."/>
            <person name="Saus E."/>
            <person name="Pryszcz L.P."/>
            <person name="Cillingova A."/>
            <person name="Nosek J."/>
            <person name="Gabaldon T."/>
        </authorList>
    </citation>
    <scope>NUCLEOTIDE SEQUENCE [LARGE SCALE GENOMIC DNA]</scope>
    <source>
        <strain evidence="9 10">CBS 10753</strain>
    </source>
</reference>
<proteinExistence type="inferred from homology"/>
<dbReference type="OrthoDB" id="24581at2759"/>
<feature type="compositionally biased region" description="Polar residues" evidence="8">
    <location>
        <begin position="82"/>
        <end position="98"/>
    </location>
</feature>
<feature type="region of interest" description="Disordered" evidence="8">
    <location>
        <begin position="53"/>
        <end position="128"/>
    </location>
</feature>
<dbReference type="FunFam" id="2.60.200.30:FF:000009">
    <property type="entry name" value="Poly(P)/ATP NAD kinase"/>
    <property type="match status" value="1"/>
</dbReference>
<protein>
    <submittedName>
        <fullName evidence="9">UTR1</fullName>
    </submittedName>
</protein>
<evidence type="ECO:0000256" key="5">
    <source>
        <dbReference type="ARBA" id="ARBA00022840"/>
    </source>
</evidence>
<evidence type="ECO:0000256" key="4">
    <source>
        <dbReference type="ARBA" id="ARBA00022777"/>
    </source>
</evidence>
<dbReference type="Proteomes" id="UP000694255">
    <property type="component" value="Unassembled WGS sequence"/>
</dbReference>
<dbReference type="PANTHER" id="PTHR20275:SF0">
    <property type="entry name" value="NAD KINASE"/>
    <property type="match status" value="1"/>
</dbReference>
<feature type="compositionally biased region" description="Acidic residues" evidence="8">
    <location>
        <begin position="635"/>
        <end position="647"/>
    </location>
</feature>
<name>A0A8J5QIL3_9ASCO</name>
<feature type="region of interest" description="Disordered" evidence="8">
    <location>
        <begin position="144"/>
        <end position="212"/>
    </location>
</feature>
<feature type="region of interest" description="Disordered" evidence="8">
    <location>
        <begin position="635"/>
        <end position="678"/>
    </location>
</feature>
<dbReference type="RefSeq" id="XP_049262059.1">
    <property type="nucleotide sequence ID" value="XM_049408633.1"/>
</dbReference>
<dbReference type="GO" id="GO:0005524">
    <property type="term" value="F:ATP binding"/>
    <property type="evidence" value="ECO:0007669"/>
    <property type="project" value="UniProtKB-KW"/>
</dbReference>
<dbReference type="GO" id="GO:0003951">
    <property type="term" value="F:NAD+ kinase activity"/>
    <property type="evidence" value="ECO:0007669"/>
    <property type="project" value="InterPro"/>
</dbReference>
<dbReference type="AlphaFoldDB" id="A0A8J5QIL3"/>
<evidence type="ECO:0000256" key="8">
    <source>
        <dbReference type="SAM" id="MobiDB-lite"/>
    </source>
</evidence>
<evidence type="ECO:0000256" key="2">
    <source>
        <dbReference type="ARBA" id="ARBA00022679"/>
    </source>
</evidence>
<evidence type="ECO:0000256" key="7">
    <source>
        <dbReference type="ARBA" id="ARBA00023027"/>
    </source>
</evidence>
<evidence type="ECO:0000256" key="1">
    <source>
        <dbReference type="ARBA" id="ARBA00010995"/>
    </source>
</evidence>
<comment type="caution">
    <text evidence="9">The sequence shown here is derived from an EMBL/GenBank/DDBJ whole genome shotgun (WGS) entry which is preliminary data.</text>
</comment>
<keyword evidence="4" id="KW-0418">Kinase</keyword>